<keyword evidence="2" id="KW-1185">Reference proteome</keyword>
<dbReference type="InterPro" id="IPR037208">
    <property type="entry name" value="Spo0E-like_sf"/>
</dbReference>
<evidence type="ECO:0000313" key="1">
    <source>
        <dbReference type="EMBL" id="ODP27516.1"/>
    </source>
</evidence>
<dbReference type="Gene3D" id="4.10.280.10">
    <property type="entry name" value="Helix-loop-helix DNA-binding domain"/>
    <property type="match status" value="1"/>
</dbReference>
<organism evidence="1 2">
    <name type="scientific">Paenibacillus nuruki</name>
    <dbReference type="NCBI Taxonomy" id="1886670"/>
    <lineage>
        <taxon>Bacteria</taxon>
        <taxon>Bacillati</taxon>
        <taxon>Bacillota</taxon>
        <taxon>Bacilli</taxon>
        <taxon>Bacillales</taxon>
        <taxon>Paenibacillaceae</taxon>
        <taxon>Paenibacillus</taxon>
    </lineage>
</organism>
<sequence length="64" mass="7596">MTLIAKKKQTFSDKESKRIAVKLEQKRKKMVALAMEKGLLDSEVLKLSQEVDRLYMHFMRIQKK</sequence>
<dbReference type="EMBL" id="MDER01000052">
    <property type="protein sequence ID" value="ODP27516.1"/>
    <property type="molecule type" value="Genomic_DNA"/>
</dbReference>
<reference evidence="1 2" key="1">
    <citation type="submission" date="2016-08" db="EMBL/GenBank/DDBJ databases">
        <title>Genome sequencing of Paenibacillus sp. TI45-13ar, isolated from Korean traditional nuruk.</title>
        <authorList>
            <person name="Kim S.-J."/>
        </authorList>
    </citation>
    <scope>NUCLEOTIDE SEQUENCE [LARGE SCALE GENOMIC DNA]</scope>
    <source>
        <strain evidence="1 2">TI45-13ar</strain>
    </source>
</reference>
<evidence type="ECO:0008006" key="3">
    <source>
        <dbReference type="Google" id="ProtNLM"/>
    </source>
</evidence>
<dbReference type="InterPro" id="IPR036638">
    <property type="entry name" value="HLH_DNA-bd_sf"/>
</dbReference>
<dbReference type="RefSeq" id="WP_069328479.1">
    <property type="nucleotide sequence ID" value="NZ_MDER01000052.1"/>
</dbReference>
<dbReference type="GO" id="GO:0043937">
    <property type="term" value="P:regulation of sporulation"/>
    <property type="evidence" value="ECO:0007669"/>
    <property type="project" value="InterPro"/>
</dbReference>
<gene>
    <name evidence="1" type="ORF">PTI45_03078</name>
</gene>
<dbReference type="SUPFAM" id="SSF140500">
    <property type="entry name" value="BAS1536-like"/>
    <property type="match status" value="1"/>
</dbReference>
<dbReference type="GO" id="GO:0046983">
    <property type="term" value="F:protein dimerization activity"/>
    <property type="evidence" value="ECO:0007669"/>
    <property type="project" value="InterPro"/>
</dbReference>
<dbReference type="Proteomes" id="UP000094578">
    <property type="component" value="Unassembled WGS sequence"/>
</dbReference>
<dbReference type="InterPro" id="IPR018540">
    <property type="entry name" value="Spo0E-like"/>
</dbReference>
<protein>
    <recommendedName>
        <fullName evidence="3">Stage 0 sporulation regulatory protein</fullName>
    </recommendedName>
</protein>
<dbReference type="Pfam" id="PF09388">
    <property type="entry name" value="SpoOE-like"/>
    <property type="match status" value="1"/>
</dbReference>
<proteinExistence type="predicted"/>
<accession>A0A1E3L1A7</accession>
<evidence type="ECO:0000313" key="2">
    <source>
        <dbReference type="Proteomes" id="UP000094578"/>
    </source>
</evidence>
<name>A0A1E3L1A7_9BACL</name>
<comment type="caution">
    <text evidence="1">The sequence shown here is derived from an EMBL/GenBank/DDBJ whole genome shotgun (WGS) entry which is preliminary data.</text>
</comment>
<dbReference type="AlphaFoldDB" id="A0A1E3L1A7"/>